<sequence length="166" mass="19241">SVAFIRCLIDAKTLVVDFNATRWNRCIPIKVNVFLWRLVLNKLPTRVNLDTKGIDVDSVLCLICCVNVETVNHVFFSCEMAKDFWALMAIWWELDIPICSNFMEWCSWIDYSHLSSKAKLVLEGVGGSLLWSIWRFRNELIFFDSPSSEGDLMGFYSLSFFSLDFI</sequence>
<evidence type="ECO:0000259" key="1">
    <source>
        <dbReference type="Pfam" id="PF13966"/>
    </source>
</evidence>
<dbReference type="InterPro" id="IPR026960">
    <property type="entry name" value="RVT-Znf"/>
</dbReference>
<comment type="caution">
    <text evidence="2">The sequence shown here is derived from an EMBL/GenBank/DDBJ whole genome shotgun (WGS) entry which is preliminary data.</text>
</comment>
<dbReference type="AlphaFoldDB" id="A0A699IVK8"/>
<gene>
    <name evidence="2" type="ORF">Tci_561560</name>
</gene>
<evidence type="ECO:0000313" key="2">
    <source>
        <dbReference type="EMBL" id="GEZ89587.1"/>
    </source>
</evidence>
<dbReference type="EMBL" id="BKCJ010338702">
    <property type="protein sequence ID" value="GEZ89587.1"/>
    <property type="molecule type" value="Genomic_DNA"/>
</dbReference>
<name>A0A699IVK8_TANCI</name>
<protein>
    <submittedName>
        <fullName evidence="2">RNA-directed DNA polymerase, eukaryota</fullName>
    </submittedName>
</protein>
<accession>A0A699IVK8</accession>
<keyword evidence="2" id="KW-0548">Nucleotidyltransferase</keyword>
<reference evidence="2" key="1">
    <citation type="journal article" date="2019" name="Sci. Rep.">
        <title>Draft genome of Tanacetum cinerariifolium, the natural source of mosquito coil.</title>
        <authorList>
            <person name="Yamashiro T."/>
            <person name="Shiraishi A."/>
            <person name="Satake H."/>
            <person name="Nakayama K."/>
        </authorList>
    </citation>
    <scope>NUCLEOTIDE SEQUENCE</scope>
</reference>
<proteinExistence type="predicted"/>
<organism evidence="2">
    <name type="scientific">Tanacetum cinerariifolium</name>
    <name type="common">Dalmatian daisy</name>
    <name type="synonym">Chrysanthemum cinerariifolium</name>
    <dbReference type="NCBI Taxonomy" id="118510"/>
    <lineage>
        <taxon>Eukaryota</taxon>
        <taxon>Viridiplantae</taxon>
        <taxon>Streptophyta</taxon>
        <taxon>Embryophyta</taxon>
        <taxon>Tracheophyta</taxon>
        <taxon>Spermatophyta</taxon>
        <taxon>Magnoliopsida</taxon>
        <taxon>eudicotyledons</taxon>
        <taxon>Gunneridae</taxon>
        <taxon>Pentapetalae</taxon>
        <taxon>asterids</taxon>
        <taxon>campanulids</taxon>
        <taxon>Asterales</taxon>
        <taxon>Asteraceae</taxon>
        <taxon>Asteroideae</taxon>
        <taxon>Anthemideae</taxon>
        <taxon>Anthemidinae</taxon>
        <taxon>Tanacetum</taxon>
    </lineage>
</organism>
<feature type="domain" description="Reverse transcriptase zinc-binding" evidence="1">
    <location>
        <begin position="14"/>
        <end position="85"/>
    </location>
</feature>
<keyword evidence="2" id="KW-0695">RNA-directed DNA polymerase</keyword>
<dbReference type="GO" id="GO:0003964">
    <property type="term" value="F:RNA-directed DNA polymerase activity"/>
    <property type="evidence" value="ECO:0007669"/>
    <property type="project" value="UniProtKB-KW"/>
</dbReference>
<feature type="non-terminal residue" evidence="2">
    <location>
        <position position="1"/>
    </location>
</feature>
<keyword evidence="2" id="KW-0808">Transferase</keyword>
<dbReference type="Pfam" id="PF13966">
    <property type="entry name" value="zf-RVT"/>
    <property type="match status" value="1"/>
</dbReference>